<proteinExistence type="inferred from homology"/>
<keyword evidence="3" id="KW-0813">Transport</keyword>
<comment type="similarity">
    <text evidence="2">Belongs to the bacterial solute-binding protein 8 family.</text>
</comment>
<evidence type="ECO:0000259" key="5">
    <source>
        <dbReference type="PROSITE" id="PS50983"/>
    </source>
</evidence>
<name>A0ABN1XM07_9PSEU</name>
<dbReference type="RefSeq" id="WP_344019935.1">
    <property type="nucleotide sequence ID" value="NZ_BAAAJK010000006.1"/>
</dbReference>
<comment type="subcellular location">
    <subcellularLocation>
        <location evidence="1">Cell envelope</location>
    </subcellularLocation>
</comment>
<feature type="domain" description="Fe/B12 periplasmic-binding" evidence="5">
    <location>
        <begin position="62"/>
        <end position="330"/>
    </location>
</feature>
<evidence type="ECO:0000313" key="7">
    <source>
        <dbReference type="Proteomes" id="UP001501414"/>
    </source>
</evidence>
<dbReference type="PANTHER" id="PTHR30532">
    <property type="entry name" value="IRON III DICITRATE-BINDING PERIPLASMIC PROTEIN"/>
    <property type="match status" value="1"/>
</dbReference>
<sequence length="330" mass="34204">MSTRTDPLRRLPLPAVLVAVVLLLLAGCAGAPAPAEPSGDAAFPVTVEHAYGATTLPARPQRVVALGTNDVAVARAVGADVVGGLENAGESRPQAPYLEPFPDGVLTISELEPLPLERIAAFRPDVILAVSSYLVTDRAAYEQLSAIAPTVMYRTSLFGSPMQDDARQIGVALGETERVEELIARADEAVAAVRAEAPGLPGRTVLVGQARGDVLPVIVGEPNQATTLLGALGLEPPASFTERPPSGAEIAPGTVGLSYEEAGRLAEADLVIMSFPTAADRARFEASPVVAQALSGVTYLPITLDQAIALQAPSVVSVGWLLDTLGARTW</sequence>
<evidence type="ECO:0000256" key="2">
    <source>
        <dbReference type="ARBA" id="ARBA00008814"/>
    </source>
</evidence>
<evidence type="ECO:0000256" key="4">
    <source>
        <dbReference type="ARBA" id="ARBA00022729"/>
    </source>
</evidence>
<dbReference type="InterPro" id="IPR002491">
    <property type="entry name" value="ABC_transptr_periplasmic_BD"/>
</dbReference>
<organism evidence="6 7">
    <name type="scientific">Pseudonocardia kongjuensis</name>
    <dbReference type="NCBI Taxonomy" id="102227"/>
    <lineage>
        <taxon>Bacteria</taxon>
        <taxon>Bacillati</taxon>
        <taxon>Actinomycetota</taxon>
        <taxon>Actinomycetes</taxon>
        <taxon>Pseudonocardiales</taxon>
        <taxon>Pseudonocardiaceae</taxon>
        <taxon>Pseudonocardia</taxon>
    </lineage>
</organism>
<dbReference type="SUPFAM" id="SSF53807">
    <property type="entry name" value="Helical backbone' metal receptor"/>
    <property type="match status" value="1"/>
</dbReference>
<dbReference type="Gene3D" id="3.40.50.1980">
    <property type="entry name" value="Nitrogenase molybdenum iron protein domain"/>
    <property type="match status" value="2"/>
</dbReference>
<keyword evidence="7" id="KW-1185">Reference proteome</keyword>
<protein>
    <submittedName>
        <fullName evidence="6">Iron-siderophore ABC transporter substrate-binding protein</fullName>
    </submittedName>
</protein>
<keyword evidence="4" id="KW-0732">Signal</keyword>
<dbReference type="PROSITE" id="PS51257">
    <property type="entry name" value="PROKAR_LIPOPROTEIN"/>
    <property type="match status" value="1"/>
</dbReference>
<reference evidence="6 7" key="1">
    <citation type="journal article" date="2019" name="Int. J. Syst. Evol. Microbiol.">
        <title>The Global Catalogue of Microorganisms (GCM) 10K type strain sequencing project: providing services to taxonomists for standard genome sequencing and annotation.</title>
        <authorList>
            <consortium name="The Broad Institute Genomics Platform"/>
            <consortium name="The Broad Institute Genome Sequencing Center for Infectious Disease"/>
            <person name="Wu L."/>
            <person name="Ma J."/>
        </authorList>
    </citation>
    <scope>NUCLEOTIDE SEQUENCE [LARGE SCALE GENOMIC DNA]</scope>
    <source>
        <strain evidence="6 7">JCM 11896</strain>
    </source>
</reference>
<gene>
    <name evidence="6" type="ORF">GCM10009613_15790</name>
</gene>
<dbReference type="Proteomes" id="UP001501414">
    <property type="component" value="Unassembled WGS sequence"/>
</dbReference>
<accession>A0ABN1XM07</accession>
<dbReference type="EMBL" id="BAAAJK010000006">
    <property type="protein sequence ID" value="GAA1384647.1"/>
    <property type="molecule type" value="Genomic_DNA"/>
</dbReference>
<dbReference type="InterPro" id="IPR051313">
    <property type="entry name" value="Bact_iron-sidero_bind"/>
</dbReference>
<dbReference type="PROSITE" id="PS50983">
    <property type="entry name" value="FE_B12_PBP"/>
    <property type="match status" value="1"/>
</dbReference>
<evidence type="ECO:0000313" key="6">
    <source>
        <dbReference type="EMBL" id="GAA1384647.1"/>
    </source>
</evidence>
<comment type="caution">
    <text evidence="6">The sequence shown here is derived from an EMBL/GenBank/DDBJ whole genome shotgun (WGS) entry which is preliminary data.</text>
</comment>
<dbReference type="Pfam" id="PF01497">
    <property type="entry name" value="Peripla_BP_2"/>
    <property type="match status" value="1"/>
</dbReference>
<evidence type="ECO:0000256" key="1">
    <source>
        <dbReference type="ARBA" id="ARBA00004196"/>
    </source>
</evidence>
<dbReference type="PANTHER" id="PTHR30532:SF24">
    <property type="entry name" value="FERRIC ENTEROBACTIN-BINDING PERIPLASMIC PROTEIN FEPB"/>
    <property type="match status" value="1"/>
</dbReference>
<evidence type="ECO:0000256" key="3">
    <source>
        <dbReference type="ARBA" id="ARBA00022448"/>
    </source>
</evidence>